<reference evidence="1 2" key="1">
    <citation type="journal article" date="2005" name="Science">
        <title>Extensive DNA inversions in the B. fragilis genome control variable gene expression.</title>
        <authorList>
            <person name="Cerdeno-Tarraga A.M."/>
            <person name="Patrick S."/>
            <person name="Crosmann L."/>
            <person name="Blakely G."/>
            <person name="Abratt V."/>
            <person name="Lennard N."/>
            <person name="Duerden B."/>
            <person name="Poxton I."/>
            <person name="Harris B."/>
            <person name="Quail M.A."/>
            <person name="Barron A."/>
            <person name="Clarck L."/>
            <person name="Corton C."/>
            <person name="Doggett J."/>
            <person name="Holden M.T.G."/>
            <person name="Larke N."/>
            <person name="Line A."/>
            <person name="Lord A."/>
            <person name="Norbertczak H."/>
            <person name="Ormond D."/>
            <person name="Price C."/>
            <person name="Rabbinowitsch E."/>
            <person name="Woodward J."/>
            <person name="Barrel B.G."/>
            <person name="Parkhill J."/>
        </authorList>
    </citation>
    <scope>NUCLEOTIDE SEQUENCE [LARGE SCALE GENOMIC DNA]</scope>
    <source>
        <strain evidence="2">ATCC 25285 / DSM 2151 / CCUG 4856 / JCM 11019 / LMG 10263 / NCTC 9343 / Onslow / VPI 2553 / EN-2</strain>
    </source>
</reference>
<evidence type="ECO:0000313" key="1">
    <source>
        <dbReference type="EMBL" id="CAH08133.1"/>
    </source>
</evidence>
<name>A0A0I9RLK9_BACFN</name>
<dbReference type="AlphaFoldDB" id="A0A0I9RLK9"/>
<dbReference type="GeneID" id="60369821"/>
<gene>
    <name evidence="1" type="ORF">BF9343_2352</name>
</gene>
<dbReference type="EMBL" id="CR626927">
    <property type="protein sequence ID" value="CAH08133.1"/>
    <property type="molecule type" value="Genomic_DNA"/>
</dbReference>
<organism evidence="1 2">
    <name type="scientific">Bacteroides fragilis (strain ATCC 25285 / DSM 2151 / CCUG 4856 / JCM 11019 / LMG 10263 / NCTC 9343 / Onslow / VPI 2553 / EN-2)</name>
    <dbReference type="NCBI Taxonomy" id="272559"/>
    <lineage>
        <taxon>Bacteria</taxon>
        <taxon>Pseudomonadati</taxon>
        <taxon>Bacteroidota</taxon>
        <taxon>Bacteroidia</taxon>
        <taxon>Bacteroidales</taxon>
        <taxon>Bacteroidaceae</taxon>
        <taxon>Bacteroides</taxon>
    </lineage>
</organism>
<dbReference type="KEGG" id="bfs:BF9343_2352"/>
<accession>Q5LCN1</accession>
<dbReference type="Proteomes" id="UP000006731">
    <property type="component" value="Chromosome"/>
</dbReference>
<keyword evidence="2" id="KW-1185">Reference proteome</keyword>
<dbReference type="HOGENOM" id="CLU_1773714_0_0_10"/>
<sequence>MVDLQQYEEYFRELSQALPGIGSMIPVTYDIDIYEYVQSLRAEDLPVLFVVLPTCESLSRDPDCVVERNFGMCLLLDKTDWQRERGLDAQKRLQPTFEEIKSMMRQEYGRCGIFSRLNLEEMTSSPESGLFKALSGWSLGFTFDSI</sequence>
<protein>
    <submittedName>
        <fullName evidence="1">Uncharacterized protein</fullName>
    </submittedName>
</protein>
<evidence type="ECO:0000313" key="2">
    <source>
        <dbReference type="Proteomes" id="UP000006731"/>
    </source>
</evidence>
<accession>D1JNI1</accession>
<accession>A0A0I9RLK9</accession>
<proteinExistence type="predicted"/>
<dbReference type="RefSeq" id="WP_008768867.1">
    <property type="nucleotide sequence ID" value="NC_003228.3"/>
</dbReference>